<dbReference type="Pfam" id="PF00593">
    <property type="entry name" value="TonB_dep_Rec_b-barrel"/>
    <property type="match status" value="1"/>
</dbReference>
<keyword evidence="7 10" id="KW-0472">Membrane</keyword>
<dbReference type="Gene3D" id="2.170.130.10">
    <property type="entry name" value="TonB-dependent receptor, plug domain"/>
    <property type="match status" value="1"/>
</dbReference>
<dbReference type="Pfam" id="PF13715">
    <property type="entry name" value="CarbopepD_reg_2"/>
    <property type="match status" value="1"/>
</dbReference>
<sequence>MRAWALLWLCWLWLCPASGLWAQEAGEASRDSLLTLRMDAAPVADILAEIGRQAGVTFSYESSLLRDLPVRDFRVEGRSLDACLDALLSPCSIGYTSRGRVVILKRLPRRVTVSGFVRDSASFVPLMGASVYEVARREGTPTNGDGFFSLTLPAGDVRLRVSYIGYKGRSFHFPALTRDTALSVELAPNARVREVVVTAPGQEPLPARQPLMGTLSVSQRVVRAIPTLLGEPDIVKTLQLTPGVSAGTEGLAGMYVRGGDPDGNLFLVDSHPVYQVGHLGGLFSAFNPEAIRGMDFFKAGFPARYGGRLSSVVDVHTREGNMREYHGSATIGLLSGGLSLEGPIVRDRTSFQIALRRSWADLVSAPALAIVNALNKKYGDKYSFRYAFHDLNLKLNHRFSERSRLFLSLYNGSDVLKGGREEHNLPEETVPYADATNASLRWGNLMASVGWTYQFNSRLYGRVSGFVTRYHSRIETERSYIYGAEDSEAYTSSRSETSDASSILDMGVRSQFDYRPAAAHRMRFGGDFLLHRFRPERSEARTSGTNQGADLLASRLYTDALLWAREASLFAEDDWTLTDAFRLNAGLRLSLFNIERTTYALLEPRLSARWLLRDDLSLKASYARMGQYVHLLSDSYIDLPTDSWMPVTSRLRPLISDQVSAGVYYDIGKRYSFSIEGYYKRMLNLLDYKDGYSFLPASVSWEEKMAVGEGRSYGMELMARKSAGRFTGWLAYTLSWSDRRFDEIDGGRRFPAKYDNRHKLNIVLTHRLSKRVELTAAWTYATGNRMTLSLENYRPAEALNPVPNRDILFGYYYSYYEGFDNWFWGSGSSLDYYTRRNNYRLPAYHRLDLGINIYRPKKRGRMGIWSVSIYNVYSRMNTFLVYKSQRRGRIFDTVPGQGGYVSSSYGRDIPVFKKIGILPIIPMISYTYKF</sequence>
<keyword evidence="3 10" id="KW-1134">Transmembrane beta strand</keyword>
<reference evidence="15" key="2">
    <citation type="submission" date="2021-04" db="EMBL/GenBank/DDBJ databases">
        <authorList>
            <person name="Gilroy R."/>
        </authorList>
    </citation>
    <scope>NUCLEOTIDE SEQUENCE</scope>
    <source>
        <strain evidence="15">ChiHecec2B26-12326</strain>
    </source>
</reference>
<evidence type="ECO:0000256" key="1">
    <source>
        <dbReference type="ARBA" id="ARBA00004571"/>
    </source>
</evidence>
<comment type="similarity">
    <text evidence="10 11">Belongs to the TonB-dependent receptor family.</text>
</comment>
<dbReference type="Gene3D" id="2.40.170.20">
    <property type="entry name" value="TonB-dependent receptor, beta-barrel domain"/>
    <property type="match status" value="1"/>
</dbReference>
<evidence type="ECO:0000256" key="9">
    <source>
        <dbReference type="ARBA" id="ARBA00023237"/>
    </source>
</evidence>
<dbReference type="GO" id="GO:0044718">
    <property type="term" value="P:siderophore transmembrane transport"/>
    <property type="evidence" value="ECO:0007669"/>
    <property type="project" value="TreeGrafter"/>
</dbReference>
<dbReference type="PANTHER" id="PTHR30069">
    <property type="entry name" value="TONB-DEPENDENT OUTER MEMBRANE RECEPTOR"/>
    <property type="match status" value="1"/>
</dbReference>
<dbReference type="PROSITE" id="PS52016">
    <property type="entry name" value="TONB_DEPENDENT_REC_3"/>
    <property type="match status" value="1"/>
</dbReference>
<feature type="domain" description="TonB-dependent receptor-like beta-barrel" evidence="13">
    <location>
        <begin position="432"/>
        <end position="871"/>
    </location>
</feature>
<evidence type="ECO:0000256" key="7">
    <source>
        <dbReference type="ARBA" id="ARBA00023136"/>
    </source>
</evidence>
<evidence type="ECO:0000259" key="14">
    <source>
        <dbReference type="Pfam" id="PF07715"/>
    </source>
</evidence>
<gene>
    <name evidence="15" type="ORF">H9848_07505</name>
</gene>
<evidence type="ECO:0000256" key="5">
    <source>
        <dbReference type="ARBA" id="ARBA00022729"/>
    </source>
</evidence>
<evidence type="ECO:0000256" key="11">
    <source>
        <dbReference type="RuleBase" id="RU003357"/>
    </source>
</evidence>
<evidence type="ECO:0000256" key="12">
    <source>
        <dbReference type="SAM" id="SignalP"/>
    </source>
</evidence>
<dbReference type="InterPro" id="IPR037066">
    <property type="entry name" value="Plug_dom_sf"/>
</dbReference>
<evidence type="ECO:0000256" key="10">
    <source>
        <dbReference type="PROSITE-ProRule" id="PRU01360"/>
    </source>
</evidence>
<name>A0A9D1XRJ2_9BACT</name>
<dbReference type="InterPro" id="IPR008969">
    <property type="entry name" value="CarboxyPept-like_regulatory"/>
</dbReference>
<keyword evidence="4 10" id="KW-0812">Transmembrane</keyword>
<feature type="signal peptide" evidence="12">
    <location>
        <begin position="1"/>
        <end position="22"/>
    </location>
</feature>
<evidence type="ECO:0000256" key="3">
    <source>
        <dbReference type="ARBA" id="ARBA00022452"/>
    </source>
</evidence>
<evidence type="ECO:0000256" key="6">
    <source>
        <dbReference type="ARBA" id="ARBA00023077"/>
    </source>
</evidence>
<dbReference type="InterPro" id="IPR036942">
    <property type="entry name" value="Beta-barrel_TonB_sf"/>
</dbReference>
<evidence type="ECO:0000313" key="16">
    <source>
        <dbReference type="Proteomes" id="UP000823847"/>
    </source>
</evidence>
<dbReference type="SUPFAM" id="SSF49464">
    <property type="entry name" value="Carboxypeptidase regulatory domain-like"/>
    <property type="match status" value="1"/>
</dbReference>
<dbReference type="GO" id="GO:0015344">
    <property type="term" value="F:siderophore uptake transmembrane transporter activity"/>
    <property type="evidence" value="ECO:0007669"/>
    <property type="project" value="TreeGrafter"/>
</dbReference>
<dbReference type="InterPro" id="IPR000531">
    <property type="entry name" value="Beta-barrel_TonB"/>
</dbReference>
<evidence type="ECO:0000256" key="8">
    <source>
        <dbReference type="ARBA" id="ARBA00023170"/>
    </source>
</evidence>
<comment type="caution">
    <text evidence="15">The sequence shown here is derived from an EMBL/GenBank/DDBJ whole genome shotgun (WGS) entry which is preliminary data.</text>
</comment>
<dbReference type="InterPro" id="IPR039426">
    <property type="entry name" value="TonB-dep_rcpt-like"/>
</dbReference>
<evidence type="ECO:0000259" key="13">
    <source>
        <dbReference type="Pfam" id="PF00593"/>
    </source>
</evidence>
<keyword evidence="8 15" id="KW-0675">Receptor</keyword>
<dbReference type="InterPro" id="IPR012910">
    <property type="entry name" value="Plug_dom"/>
</dbReference>
<feature type="chain" id="PRO_5039344759" evidence="12">
    <location>
        <begin position="23"/>
        <end position="930"/>
    </location>
</feature>
<accession>A0A9D1XRJ2</accession>
<dbReference type="GO" id="GO:0009279">
    <property type="term" value="C:cell outer membrane"/>
    <property type="evidence" value="ECO:0007669"/>
    <property type="project" value="UniProtKB-SubCell"/>
</dbReference>
<evidence type="ECO:0000256" key="4">
    <source>
        <dbReference type="ARBA" id="ARBA00022692"/>
    </source>
</evidence>
<proteinExistence type="inferred from homology"/>
<dbReference type="Pfam" id="PF07715">
    <property type="entry name" value="Plug"/>
    <property type="match status" value="1"/>
</dbReference>
<keyword evidence="9 10" id="KW-0998">Cell outer membrane</keyword>
<evidence type="ECO:0000256" key="2">
    <source>
        <dbReference type="ARBA" id="ARBA00022448"/>
    </source>
</evidence>
<dbReference type="SUPFAM" id="SSF56935">
    <property type="entry name" value="Porins"/>
    <property type="match status" value="1"/>
</dbReference>
<comment type="subcellular location">
    <subcellularLocation>
        <location evidence="1 10">Cell outer membrane</location>
        <topology evidence="1 10">Multi-pass membrane protein</topology>
    </subcellularLocation>
</comment>
<protein>
    <submittedName>
        <fullName evidence="15">TonB-dependent receptor</fullName>
    </submittedName>
</protein>
<reference evidence="15" key="1">
    <citation type="journal article" date="2021" name="PeerJ">
        <title>Extensive microbial diversity within the chicken gut microbiome revealed by metagenomics and culture.</title>
        <authorList>
            <person name="Gilroy R."/>
            <person name="Ravi A."/>
            <person name="Getino M."/>
            <person name="Pursley I."/>
            <person name="Horton D.L."/>
            <person name="Alikhan N.F."/>
            <person name="Baker D."/>
            <person name="Gharbi K."/>
            <person name="Hall N."/>
            <person name="Watson M."/>
            <person name="Adriaenssens E.M."/>
            <person name="Foster-Nyarko E."/>
            <person name="Jarju S."/>
            <person name="Secka A."/>
            <person name="Antonio M."/>
            <person name="Oren A."/>
            <person name="Chaudhuri R.R."/>
            <person name="La Ragione R."/>
            <person name="Hildebrand F."/>
            <person name="Pallen M.J."/>
        </authorList>
    </citation>
    <scope>NUCLEOTIDE SEQUENCE</scope>
    <source>
        <strain evidence="15">ChiHecec2B26-12326</strain>
    </source>
</reference>
<dbReference type="Proteomes" id="UP000823847">
    <property type="component" value="Unassembled WGS sequence"/>
</dbReference>
<dbReference type="Gene3D" id="2.60.40.1120">
    <property type="entry name" value="Carboxypeptidase-like, regulatory domain"/>
    <property type="match status" value="1"/>
</dbReference>
<dbReference type="PANTHER" id="PTHR30069:SF29">
    <property type="entry name" value="HEMOGLOBIN AND HEMOGLOBIN-HAPTOGLOBIN-BINDING PROTEIN 1-RELATED"/>
    <property type="match status" value="1"/>
</dbReference>
<organism evidence="15 16">
    <name type="scientific">Candidatus Parabacteroides intestinigallinarum</name>
    <dbReference type="NCBI Taxonomy" id="2838722"/>
    <lineage>
        <taxon>Bacteria</taxon>
        <taxon>Pseudomonadati</taxon>
        <taxon>Bacteroidota</taxon>
        <taxon>Bacteroidia</taxon>
        <taxon>Bacteroidales</taxon>
        <taxon>Tannerellaceae</taxon>
        <taxon>Parabacteroides</taxon>
    </lineage>
</organism>
<dbReference type="EMBL" id="DXEN01000056">
    <property type="protein sequence ID" value="HIX86437.1"/>
    <property type="molecule type" value="Genomic_DNA"/>
</dbReference>
<keyword evidence="6 11" id="KW-0798">TonB box</keyword>
<keyword evidence="2 10" id="KW-0813">Transport</keyword>
<keyword evidence="5 12" id="KW-0732">Signal</keyword>
<dbReference type="AlphaFoldDB" id="A0A9D1XRJ2"/>
<feature type="domain" description="TonB-dependent receptor plug" evidence="14">
    <location>
        <begin position="233"/>
        <end position="308"/>
    </location>
</feature>
<evidence type="ECO:0000313" key="15">
    <source>
        <dbReference type="EMBL" id="HIX86437.1"/>
    </source>
</evidence>